<dbReference type="PANTHER" id="PTHR27002:SF372">
    <property type="entry name" value="OS04G0197200 PROTEIN"/>
    <property type="match status" value="1"/>
</dbReference>
<gene>
    <name evidence="17" type="ORF">EJB05_57637</name>
</gene>
<evidence type="ECO:0000256" key="10">
    <source>
        <dbReference type="ARBA" id="ARBA00022989"/>
    </source>
</evidence>
<keyword evidence="9 12" id="KW-0067">ATP-binding</keyword>
<comment type="subcellular location">
    <subcellularLocation>
        <location evidence="1">Membrane</location>
        <topology evidence="1">Single-pass membrane protein</topology>
    </subcellularLocation>
</comment>
<dbReference type="CDD" id="cd23509">
    <property type="entry name" value="Gnk2-like"/>
    <property type="match status" value="2"/>
</dbReference>
<comment type="caution">
    <text evidence="17">The sequence shown here is derived from an EMBL/GenBank/DDBJ whole genome shotgun (WGS) entry which is preliminary data.</text>
</comment>
<evidence type="ECO:0000256" key="4">
    <source>
        <dbReference type="ARBA" id="ARBA00022692"/>
    </source>
</evidence>
<accession>A0A5J9SEE0</accession>
<keyword evidence="2" id="KW-0723">Serine/threonine-protein kinase</keyword>
<evidence type="ECO:0000256" key="6">
    <source>
        <dbReference type="ARBA" id="ARBA00022737"/>
    </source>
</evidence>
<keyword evidence="6" id="KW-0677">Repeat</keyword>
<dbReference type="PROSITE" id="PS50011">
    <property type="entry name" value="PROTEIN_KINASE_DOM"/>
    <property type="match status" value="1"/>
</dbReference>
<dbReference type="InterPro" id="IPR017441">
    <property type="entry name" value="Protein_kinase_ATP_BS"/>
</dbReference>
<dbReference type="Gramene" id="TVT97126">
    <property type="protein sequence ID" value="TVT97126"/>
    <property type="gene ID" value="EJB05_57637"/>
</dbReference>
<evidence type="ECO:0000256" key="2">
    <source>
        <dbReference type="ARBA" id="ARBA00022527"/>
    </source>
</evidence>
<feature type="signal peptide" evidence="14">
    <location>
        <begin position="1"/>
        <end position="33"/>
    </location>
</feature>
<feature type="non-terminal residue" evidence="17">
    <location>
        <position position="533"/>
    </location>
</feature>
<dbReference type="InterPro" id="IPR011009">
    <property type="entry name" value="Kinase-like_dom_sf"/>
</dbReference>
<keyword evidence="10 13" id="KW-1133">Transmembrane helix</keyword>
<dbReference type="OrthoDB" id="4062651at2759"/>
<keyword evidence="4 13" id="KW-0812">Transmembrane</keyword>
<evidence type="ECO:0000256" key="1">
    <source>
        <dbReference type="ARBA" id="ARBA00004167"/>
    </source>
</evidence>
<dbReference type="FunFam" id="3.30.200.20:FF:000806">
    <property type="entry name" value="Putative DUF26-domain protein kinase family protein"/>
    <property type="match status" value="1"/>
</dbReference>
<feature type="domain" description="Protein kinase" evidence="15">
    <location>
        <begin position="332"/>
        <end position="533"/>
    </location>
</feature>
<dbReference type="PANTHER" id="PTHR27002">
    <property type="entry name" value="RECEPTOR-LIKE SERINE/THREONINE-PROTEIN KINASE SD1-8"/>
    <property type="match status" value="1"/>
</dbReference>
<evidence type="ECO:0000259" key="15">
    <source>
        <dbReference type="PROSITE" id="PS50011"/>
    </source>
</evidence>
<name>A0A5J9SEE0_9POAL</name>
<dbReference type="Pfam" id="PF01657">
    <property type="entry name" value="Stress-antifung"/>
    <property type="match status" value="2"/>
</dbReference>
<evidence type="ECO:0000256" key="7">
    <source>
        <dbReference type="ARBA" id="ARBA00022741"/>
    </source>
</evidence>
<keyword evidence="7 12" id="KW-0547">Nucleotide-binding</keyword>
<evidence type="ECO:0000259" key="16">
    <source>
        <dbReference type="PROSITE" id="PS51473"/>
    </source>
</evidence>
<keyword evidence="11 13" id="KW-0472">Membrane</keyword>
<keyword evidence="3" id="KW-0808">Transferase</keyword>
<dbReference type="InterPro" id="IPR000719">
    <property type="entry name" value="Prot_kinase_dom"/>
</dbReference>
<dbReference type="InterPro" id="IPR002902">
    <property type="entry name" value="GNK2"/>
</dbReference>
<dbReference type="AlphaFoldDB" id="A0A5J9SEE0"/>
<evidence type="ECO:0000256" key="5">
    <source>
        <dbReference type="ARBA" id="ARBA00022729"/>
    </source>
</evidence>
<dbReference type="Gene3D" id="1.10.510.10">
    <property type="entry name" value="Transferase(Phosphotransferase) domain 1"/>
    <property type="match status" value="1"/>
</dbReference>
<dbReference type="InterPro" id="IPR001245">
    <property type="entry name" value="Ser-Thr/Tyr_kinase_cat_dom"/>
</dbReference>
<feature type="transmembrane region" description="Helical" evidence="13">
    <location>
        <begin position="266"/>
        <end position="290"/>
    </location>
</feature>
<dbReference type="GO" id="GO:0005886">
    <property type="term" value="C:plasma membrane"/>
    <property type="evidence" value="ECO:0007669"/>
    <property type="project" value="TreeGrafter"/>
</dbReference>
<dbReference type="SUPFAM" id="SSF56112">
    <property type="entry name" value="Protein kinase-like (PK-like)"/>
    <property type="match status" value="1"/>
</dbReference>
<keyword evidence="18" id="KW-1185">Reference proteome</keyword>
<evidence type="ECO:0000256" key="12">
    <source>
        <dbReference type="PROSITE-ProRule" id="PRU10141"/>
    </source>
</evidence>
<sequence length="533" mass="57872">MSSSALPSGRRRNGLFLLGMAITANLCTVATFAATTNPFTWLDCPSPPPSPSPSPPASSINSAFQSNVFALLDALPNAAAPTGFASLSGGEGTDRAFVRGICRGDSAPDDCAAYLQSAVLDINGHCNTNRRAAIWYDKCFLSYADTNASTAYEDAFRQELYNYRNVSDKVAFEKTYYALMSRLSARAVNGTRESPLAAPMFATGQAVYDRNVPNGTIYGLVQCMRDRTAAECDKCLRESVQQLPRCCYGHQGGVVLGYNCYKKTDVALAIALPVGTVVVAVAILVSIFLFKRKRKANQEKTLPDNSTKEEDISYVEPEQLNLLALRTATNNFSEANKLGEGGFGEVFKGILQDGEEIAVKRLSKHSSQGFHELKNELVLAAKLKHRNLVQLLGVCLQEEKLLVYEYLPNRSLDTFLFGVDAAIRRVNKESFAPTYIAWGKWRTGLTTDMVDPSLGGRYPEGEILNCVELGLLCVQENPADRPDASAVVLMLSSHSTTDDRRAPSRPAFVFGTGHSCTSDSLPSGAWSTDGALI</sequence>
<dbReference type="Pfam" id="PF07714">
    <property type="entry name" value="PK_Tyr_Ser-Thr"/>
    <property type="match status" value="1"/>
</dbReference>
<reference evidence="17 18" key="1">
    <citation type="journal article" date="2019" name="Sci. Rep.">
        <title>A high-quality genome of Eragrostis curvula grass provides insights into Poaceae evolution and supports new strategies to enhance forage quality.</title>
        <authorList>
            <person name="Carballo J."/>
            <person name="Santos B.A.C.M."/>
            <person name="Zappacosta D."/>
            <person name="Garbus I."/>
            <person name="Selva J.P."/>
            <person name="Gallo C.A."/>
            <person name="Diaz A."/>
            <person name="Albertini E."/>
            <person name="Caccamo M."/>
            <person name="Echenique V."/>
        </authorList>
    </citation>
    <scope>NUCLEOTIDE SEQUENCE [LARGE SCALE GENOMIC DNA]</scope>
    <source>
        <strain evidence="18">cv. Victoria</strain>
        <tissue evidence="17">Leaf</tissue>
    </source>
</reference>
<evidence type="ECO:0000256" key="9">
    <source>
        <dbReference type="ARBA" id="ARBA00022840"/>
    </source>
</evidence>
<dbReference type="InterPro" id="IPR038408">
    <property type="entry name" value="GNK2_sf"/>
</dbReference>
<feature type="non-terminal residue" evidence="17">
    <location>
        <position position="1"/>
    </location>
</feature>
<dbReference type="Gene3D" id="3.30.430.20">
    <property type="entry name" value="Gnk2 domain, C-X8-C-X2-C motif"/>
    <property type="match status" value="2"/>
</dbReference>
<evidence type="ECO:0008006" key="19">
    <source>
        <dbReference type="Google" id="ProtNLM"/>
    </source>
</evidence>
<organism evidence="17 18">
    <name type="scientific">Eragrostis curvula</name>
    <name type="common">weeping love grass</name>
    <dbReference type="NCBI Taxonomy" id="38414"/>
    <lineage>
        <taxon>Eukaryota</taxon>
        <taxon>Viridiplantae</taxon>
        <taxon>Streptophyta</taxon>
        <taxon>Embryophyta</taxon>
        <taxon>Tracheophyta</taxon>
        <taxon>Spermatophyta</taxon>
        <taxon>Magnoliopsida</taxon>
        <taxon>Liliopsida</taxon>
        <taxon>Poales</taxon>
        <taxon>Poaceae</taxon>
        <taxon>PACMAD clade</taxon>
        <taxon>Chloridoideae</taxon>
        <taxon>Eragrostideae</taxon>
        <taxon>Eragrostidinae</taxon>
        <taxon>Eragrostis</taxon>
    </lineage>
</organism>
<evidence type="ECO:0000256" key="3">
    <source>
        <dbReference type="ARBA" id="ARBA00022679"/>
    </source>
</evidence>
<keyword evidence="8" id="KW-0418">Kinase</keyword>
<feature type="domain" description="Gnk2-homologous" evidence="16">
    <location>
        <begin position="154"/>
        <end position="269"/>
    </location>
</feature>
<dbReference type="PROSITE" id="PS00107">
    <property type="entry name" value="PROTEIN_KINASE_ATP"/>
    <property type="match status" value="1"/>
</dbReference>
<dbReference type="Gene3D" id="3.30.200.20">
    <property type="entry name" value="Phosphorylase Kinase, domain 1"/>
    <property type="match status" value="1"/>
</dbReference>
<feature type="binding site" evidence="12">
    <location>
        <position position="360"/>
    </location>
    <ligand>
        <name>ATP</name>
        <dbReference type="ChEBI" id="CHEBI:30616"/>
    </ligand>
</feature>
<feature type="chain" id="PRO_5023809948" description="Gnk2-homologous domain-containing protein" evidence="14">
    <location>
        <begin position="34"/>
        <end position="533"/>
    </location>
</feature>
<dbReference type="GO" id="GO:0004674">
    <property type="term" value="F:protein serine/threonine kinase activity"/>
    <property type="evidence" value="ECO:0007669"/>
    <property type="project" value="UniProtKB-KW"/>
</dbReference>
<evidence type="ECO:0000256" key="14">
    <source>
        <dbReference type="SAM" id="SignalP"/>
    </source>
</evidence>
<dbReference type="GO" id="GO:0005524">
    <property type="term" value="F:ATP binding"/>
    <property type="evidence" value="ECO:0007669"/>
    <property type="project" value="UniProtKB-UniRule"/>
</dbReference>
<protein>
    <recommendedName>
        <fullName evidence="19">Gnk2-homologous domain-containing protein</fullName>
    </recommendedName>
</protein>
<dbReference type="Proteomes" id="UP000324897">
    <property type="component" value="Unassembled WGS sequence"/>
</dbReference>
<keyword evidence="5 14" id="KW-0732">Signal</keyword>
<evidence type="ECO:0000256" key="11">
    <source>
        <dbReference type="ARBA" id="ARBA00023136"/>
    </source>
</evidence>
<evidence type="ECO:0000313" key="17">
    <source>
        <dbReference type="EMBL" id="TVT97126.1"/>
    </source>
</evidence>
<proteinExistence type="predicted"/>
<dbReference type="EMBL" id="RWGY01001067">
    <property type="protein sequence ID" value="TVT97126.1"/>
    <property type="molecule type" value="Genomic_DNA"/>
</dbReference>
<dbReference type="PROSITE" id="PS51473">
    <property type="entry name" value="GNK2"/>
    <property type="match status" value="2"/>
</dbReference>
<evidence type="ECO:0000256" key="13">
    <source>
        <dbReference type="SAM" id="Phobius"/>
    </source>
</evidence>
<evidence type="ECO:0000256" key="8">
    <source>
        <dbReference type="ARBA" id="ARBA00022777"/>
    </source>
</evidence>
<feature type="domain" description="Gnk2-homologous" evidence="16">
    <location>
        <begin position="46"/>
        <end position="148"/>
    </location>
</feature>
<evidence type="ECO:0000313" key="18">
    <source>
        <dbReference type="Proteomes" id="UP000324897"/>
    </source>
</evidence>